<dbReference type="HOGENOM" id="CLU_407402_0_0_1"/>
<evidence type="ECO:0000313" key="2">
    <source>
        <dbReference type="EMBL" id="CAK64391.1"/>
    </source>
</evidence>
<feature type="domain" description="Calpain catalytic" evidence="1">
    <location>
        <begin position="85"/>
        <end position="220"/>
    </location>
</feature>
<accession>A0C0S4</accession>
<gene>
    <name evidence="2" type="ORF">GSPATT00033867001</name>
</gene>
<protein>
    <recommendedName>
        <fullName evidence="1">Calpain catalytic domain-containing protein</fullName>
    </recommendedName>
</protein>
<evidence type="ECO:0000313" key="3">
    <source>
        <dbReference type="Proteomes" id="UP000000600"/>
    </source>
</evidence>
<dbReference type="GeneID" id="5017573"/>
<dbReference type="InterPro" id="IPR001300">
    <property type="entry name" value="Peptidase_C2_calpain_cat"/>
</dbReference>
<dbReference type="InterPro" id="IPR038765">
    <property type="entry name" value="Papain-like_cys_pep_sf"/>
</dbReference>
<dbReference type="GO" id="GO:0006508">
    <property type="term" value="P:proteolysis"/>
    <property type="evidence" value="ECO:0007669"/>
    <property type="project" value="InterPro"/>
</dbReference>
<dbReference type="AlphaFoldDB" id="A0C0S4"/>
<dbReference type="KEGG" id="ptm:GSPATT00033867001"/>
<organism evidence="2 3">
    <name type="scientific">Paramecium tetraurelia</name>
    <dbReference type="NCBI Taxonomy" id="5888"/>
    <lineage>
        <taxon>Eukaryota</taxon>
        <taxon>Sar</taxon>
        <taxon>Alveolata</taxon>
        <taxon>Ciliophora</taxon>
        <taxon>Intramacronucleata</taxon>
        <taxon>Oligohymenophorea</taxon>
        <taxon>Peniculida</taxon>
        <taxon>Parameciidae</taxon>
        <taxon>Paramecium</taxon>
    </lineage>
</organism>
<dbReference type="EMBL" id="CT868031">
    <property type="protein sequence ID" value="CAK64391.1"/>
    <property type="molecule type" value="Genomic_DNA"/>
</dbReference>
<proteinExistence type="predicted"/>
<dbReference type="Proteomes" id="UP000000600">
    <property type="component" value="Unassembled WGS sequence"/>
</dbReference>
<dbReference type="RefSeq" id="XP_001431789.1">
    <property type="nucleotide sequence ID" value="XM_001431752.1"/>
</dbReference>
<dbReference type="OMA" id="HESSCYL"/>
<sequence length="652" mass="77297">MQYENRKVYENAMDQFNEADIKEFQLKDFKNSNNLELYSLLLLDIQNSYYQDNNLNVSEFYNSPQLINAFNIVQYKMNNLKLLFESRDTNLFGVWLWKQGEQLLIYADDLIPCKKNGDNYQLATVISKYRWPIILEKAIGKLLGFEYESFNIIQNDSIEFYLQMMTGSEVYEQEFQSIEELQEKIKANQEIYYVKYTQDSKTIAAVISFNKNNQQENVNLIQLIAPNEQSVYKKGRQKHESSCYLTWEEFKQNFQSIFVLVWMDDYKYRVNSIILKNPIERKSDFIEHTYCYKFKISEVGNYQLTLRQNDILINNGKIDIKDQKLKNQLGLIRMLLFQELDQTQYKFIDGICDFKNGISINSTLQKGEYCIVCQGYFNYFSNYTEKQQLEQVKLNLSMAGLNLNFNIDPDHLDEQKQIKLITSLIKVKSQQEKIRYFNTIGQPQIKVTTSQNYGFLYFYYENRGTIDIQEEIEFIQLGYLLNYQQLQKQNKDLVVVKVNNFQILLYTLNPKIILSQDPKIFEFQYKHRIINDIQQSEVINQNGQNQQQKGINEIIQLQNTEVIQCDSVVAYINQHDQGMIIQFENISEKNVEVTLQFSVLENLDVVENTNFNKDGMKYQFSVQPQSIMVMLFDVIEPSNPYHYKMKLDCFNN</sequence>
<name>A0C0S4_PARTE</name>
<dbReference type="GO" id="GO:0004198">
    <property type="term" value="F:calcium-dependent cysteine-type endopeptidase activity"/>
    <property type="evidence" value="ECO:0007669"/>
    <property type="project" value="InterPro"/>
</dbReference>
<dbReference type="SUPFAM" id="SSF54001">
    <property type="entry name" value="Cysteine proteinases"/>
    <property type="match status" value="1"/>
</dbReference>
<keyword evidence="3" id="KW-1185">Reference proteome</keyword>
<reference evidence="2 3" key="1">
    <citation type="journal article" date="2006" name="Nature">
        <title>Global trends of whole-genome duplications revealed by the ciliate Paramecium tetraurelia.</title>
        <authorList>
            <consortium name="Genoscope"/>
            <person name="Aury J.-M."/>
            <person name="Jaillon O."/>
            <person name="Duret L."/>
            <person name="Noel B."/>
            <person name="Jubin C."/>
            <person name="Porcel B.M."/>
            <person name="Segurens B."/>
            <person name="Daubin V."/>
            <person name="Anthouard V."/>
            <person name="Aiach N."/>
            <person name="Arnaiz O."/>
            <person name="Billaut A."/>
            <person name="Beisson J."/>
            <person name="Blanc I."/>
            <person name="Bouhouche K."/>
            <person name="Camara F."/>
            <person name="Duharcourt S."/>
            <person name="Guigo R."/>
            <person name="Gogendeau D."/>
            <person name="Katinka M."/>
            <person name="Keller A.-M."/>
            <person name="Kissmehl R."/>
            <person name="Klotz C."/>
            <person name="Koll F."/>
            <person name="Le Moue A."/>
            <person name="Lepere C."/>
            <person name="Malinsky S."/>
            <person name="Nowacki M."/>
            <person name="Nowak J.K."/>
            <person name="Plattner H."/>
            <person name="Poulain J."/>
            <person name="Ruiz F."/>
            <person name="Serrano V."/>
            <person name="Zagulski M."/>
            <person name="Dessen P."/>
            <person name="Betermier M."/>
            <person name="Weissenbach J."/>
            <person name="Scarpelli C."/>
            <person name="Schachter V."/>
            <person name="Sperling L."/>
            <person name="Meyer E."/>
            <person name="Cohen J."/>
            <person name="Wincker P."/>
        </authorList>
    </citation>
    <scope>NUCLEOTIDE SEQUENCE [LARGE SCALE GENOMIC DNA]</scope>
    <source>
        <strain evidence="2 3">Stock d4-2</strain>
    </source>
</reference>
<evidence type="ECO:0000259" key="1">
    <source>
        <dbReference type="Pfam" id="PF00648"/>
    </source>
</evidence>
<dbReference type="InParanoid" id="A0C0S4"/>
<dbReference type="Pfam" id="PF00648">
    <property type="entry name" value="Peptidase_C2"/>
    <property type="match status" value="1"/>
</dbReference>
<dbReference type="OrthoDB" id="304790at2759"/>